<dbReference type="EMBL" id="LT594635">
    <property type="protein sequence ID" value="SCP03281.1"/>
    <property type="molecule type" value="Genomic_DNA"/>
</dbReference>
<feature type="transmembrane region" description="Helical" evidence="10">
    <location>
        <begin position="214"/>
        <end position="231"/>
    </location>
</feature>
<dbReference type="OMA" id="NDTRYVW"/>
<evidence type="ECO:0000256" key="7">
    <source>
        <dbReference type="ARBA" id="ARBA00023054"/>
    </source>
</evidence>
<evidence type="ECO:0000256" key="8">
    <source>
        <dbReference type="ARBA" id="ARBA00023136"/>
    </source>
</evidence>
<sequence length="290" mass="34335">MNGNFLSLGKKKQNVENLNKINSIINHMKFIDDNLNRLFKSEQVLNDHDSFLLFRGKVSKRIVHYSKLILQYKNKILSSEKLEDDIEEDVKRQYEYHLKNLDNHKRELSIWWHKNAKDYHRLCISNFLNAKKSNGNVLVSESNETHMTDVNLKDTKKMMIDEINRMKNVRSELLESSQKLRKQDEIFNIFESKLKSSAQLILSLKQKAQNDTRYVWYSFFFFLSVCFYIILRRLGFIRAAITLLFSTLFYLLKLSFGVFHFFNKGNTDKDINTDDAVSKSLVKVSYNSEL</sequence>
<evidence type="ECO:0000313" key="12">
    <source>
        <dbReference type="EMBL" id="SCP03281.1"/>
    </source>
</evidence>
<gene>
    <name evidence="12" type="primary">SEC20</name>
    <name evidence="12" type="ORF">PMUG01_14033500</name>
</gene>
<protein>
    <submittedName>
        <fullName evidence="12">Protein transport protein SEC20, putative</fullName>
    </submittedName>
</protein>
<evidence type="ECO:0000256" key="9">
    <source>
        <dbReference type="ARBA" id="ARBA00037934"/>
    </source>
</evidence>
<evidence type="ECO:0000256" key="6">
    <source>
        <dbReference type="ARBA" id="ARBA00022989"/>
    </source>
</evidence>
<organism evidence="12 13">
    <name type="scientific">Plasmodium malariae</name>
    <dbReference type="NCBI Taxonomy" id="5858"/>
    <lineage>
        <taxon>Eukaryota</taxon>
        <taxon>Sar</taxon>
        <taxon>Alveolata</taxon>
        <taxon>Apicomplexa</taxon>
        <taxon>Aconoidasida</taxon>
        <taxon>Haemosporida</taxon>
        <taxon>Plasmodiidae</taxon>
        <taxon>Plasmodium</taxon>
        <taxon>Plasmodium (Plasmodium)</taxon>
    </lineage>
</organism>
<proteinExistence type="inferred from homology"/>
<dbReference type="InterPro" id="IPR056173">
    <property type="entry name" value="Sec20_C"/>
</dbReference>
<dbReference type="PANTHER" id="PTHR12825:SF0">
    <property type="entry name" value="VESICLE TRANSPORT PROTEIN SEC20"/>
    <property type="match status" value="1"/>
</dbReference>
<keyword evidence="4" id="KW-0256">Endoplasmic reticulum</keyword>
<evidence type="ECO:0000256" key="1">
    <source>
        <dbReference type="ARBA" id="ARBA00004163"/>
    </source>
</evidence>
<keyword evidence="8 10" id="KW-0472">Membrane</keyword>
<comment type="subcellular location">
    <subcellularLocation>
        <location evidence="1">Endoplasmic reticulum membrane</location>
        <topology evidence="1">Single-pass type IV membrane protein</topology>
    </subcellularLocation>
</comment>
<dbReference type="Proteomes" id="UP000219813">
    <property type="component" value="Chromosome 14"/>
</dbReference>
<keyword evidence="2" id="KW-0813">Transport</keyword>
<keyword evidence="7" id="KW-0175">Coiled coil</keyword>
<keyword evidence="13" id="KW-1185">Reference proteome</keyword>
<evidence type="ECO:0000256" key="4">
    <source>
        <dbReference type="ARBA" id="ARBA00022824"/>
    </source>
</evidence>
<accession>A0A1D3TED4</accession>
<dbReference type="GO" id="GO:0006890">
    <property type="term" value="P:retrograde vesicle-mediated transport, Golgi to endoplasmic reticulum"/>
    <property type="evidence" value="ECO:0007669"/>
    <property type="project" value="InterPro"/>
</dbReference>
<keyword evidence="6 10" id="KW-1133">Transmembrane helix</keyword>
<dbReference type="GO" id="GO:0031201">
    <property type="term" value="C:SNARE complex"/>
    <property type="evidence" value="ECO:0007669"/>
    <property type="project" value="TreeGrafter"/>
</dbReference>
<dbReference type="GeneID" id="39871646"/>
<evidence type="ECO:0000256" key="2">
    <source>
        <dbReference type="ARBA" id="ARBA00022448"/>
    </source>
</evidence>
<dbReference type="PANTHER" id="PTHR12825">
    <property type="entry name" value="BNIP1-RELATED"/>
    <property type="match status" value="1"/>
</dbReference>
<dbReference type="GO" id="GO:0005789">
    <property type="term" value="C:endoplasmic reticulum membrane"/>
    <property type="evidence" value="ECO:0007669"/>
    <property type="project" value="UniProtKB-SubCell"/>
</dbReference>
<dbReference type="AlphaFoldDB" id="A0A1D3TED4"/>
<dbReference type="InterPro" id="IPR005606">
    <property type="entry name" value="Sec20"/>
</dbReference>
<evidence type="ECO:0000256" key="5">
    <source>
        <dbReference type="ARBA" id="ARBA00022892"/>
    </source>
</evidence>
<dbReference type="RefSeq" id="XP_028864236.1">
    <property type="nucleotide sequence ID" value="XM_029007892.1"/>
</dbReference>
<feature type="transmembrane region" description="Helical" evidence="10">
    <location>
        <begin position="243"/>
        <end position="262"/>
    </location>
</feature>
<evidence type="ECO:0000313" key="13">
    <source>
        <dbReference type="Proteomes" id="UP000219813"/>
    </source>
</evidence>
<keyword evidence="5" id="KW-0931">ER-Golgi transport</keyword>
<feature type="domain" description="Sec20 C-terminal" evidence="11">
    <location>
        <begin position="147"/>
        <end position="234"/>
    </location>
</feature>
<evidence type="ECO:0000256" key="3">
    <source>
        <dbReference type="ARBA" id="ARBA00022692"/>
    </source>
</evidence>
<name>A0A1D3TED4_PLAMA</name>
<comment type="similarity">
    <text evidence="9">Belongs to the SEC20 family.</text>
</comment>
<evidence type="ECO:0000259" key="11">
    <source>
        <dbReference type="Pfam" id="PF03908"/>
    </source>
</evidence>
<dbReference type="OrthoDB" id="365988at2759"/>
<evidence type="ECO:0000256" key="10">
    <source>
        <dbReference type="SAM" id="Phobius"/>
    </source>
</evidence>
<dbReference type="VEuPathDB" id="PlasmoDB:PmUG01_14033500"/>
<keyword evidence="3 10" id="KW-0812">Transmembrane</keyword>
<dbReference type="Pfam" id="PF03908">
    <property type="entry name" value="Sec20"/>
    <property type="match status" value="1"/>
</dbReference>
<dbReference type="GO" id="GO:0005484">
    <property type="term" value="F:SNAP receptor activity"/>
    <property type="evidence" value="ECO:0007669"/>
    <property type="project" value="InterPro"/>
</dbReference>
<reference evidence="12 13" key="1">
    <citation type="submission" date="2016-06" db="EMBL/GenBank/DDBJ databases">
        <authorList>
            <consortium name="Pathogen Informatics"/>
        </authorList>
    </citation>
    <scope>NUCLEOTIDE SEQUENCE [LARGE SCALE GENOMIC DNA]</scope>
</reference>
<dbReference type="KEGG" id="pmal:PMUG01_14033500"/>